<organism evidence="1 2">
    <name type="scientific">Nitrosospira briensis</name>
    <dbReference type="NCBI Taxonomy" id="35799"/>
    <lineage>
        <taxon>Bacteria</taxon>
        <taxon>Pseudomonadati</taxon>
        <taxon>Pseudomonadota</taxon>
        <taxon>Betaproteobacteria</taxon>
        <taxon>Nitrosomonadales</taxon>
        <taxon>Nitrosomonadaceae</taxon>
        <taxon>Nitrosospira</taxon>
    </lineage>
</organism>
<keyword evidence="2" id="KW-1185">Reference proteome</keyword>
<name>A0A1I5E689_9PROT</name>
<sequence length="29" mass="3422">MWPKALDKRVYLLISFPSQPLGEPYDDIE</sequence>
<dbReference type="Proteomes" id="UP000183107">
    <property type="component" value="Unassembled WGS sequence"/>
</dbReference>
<evidence type="ECO:0000313" key="2">
    <source>
        <dbReference type="Proteomes" id="UP000183107"/>
    </source>
</evidence>
<reference evidence="2" key="1">
    <citation type="submission" date="2016-10" db="EMBL/GenBank/DDBJ databases">
        <authorList>
            <person name="Varghese N."/>
        </authorList>
    </citation>
    <scope>NUCLEOTIDE SEQUENCE [LARGE SCALE GENOMIC DNA]</scope>
    <source>
        <strain evidence="2">Nsp8</strain>
    </source>
</reference>
<dbReference type="EMBL" id="FOVJ01000007">
    <property type="protein sequence ID" value="SFO07034.1"/>
    <property type="molecule type" value="Genomic_DNA"/>
</dbReference>
<protein>
    <submittedName>
        <fullName evidence="1">Uncharacterized protein</fullName>
    </submittedName>
</protein>
<evidence type="ECO:0000313" key="1">
    <source>
        <dbReference type="EMBL" id="SFO07034.1"/>
    </source>
</evidence>
<dbReference type="AlphaFoldDB" id="A0A1I5E689"/>
<gene>
    <name evidence="1" type="ORF">SAMN05216386_2518</name>
</gene>
<accession>A0A1I5E689</accession>
<proteinExistence type="predicted"/>